<dbReference type="CDD" id="cd12797">
    <property type="entry name" value="M23_peptidase"/>
    <property type="match status" value="1"/>
</dbReference>
<dbReference type="InterPro" id="IPR050570">
    <property type="entry name" value="Cell_wall_metabolism_enzyme"/>
</dbReference>
<feature type="transmembrane region" description="Helical" evidence="2">
    <location>
        <begin position="25"/>
        <end position="51"/>
    </location>
</feature>
<dbReference type="Gene3D" id="2.70.70.10">
    <property type="entry name" value="Glucose Permease (Domain IIA)"/>
    <property type="match status" value="1"/>
</dbReference>
<keyword evidence="2" id="KW-1133">Transmembrane helix</keyword>
<feature type="domain" description="M23ase beta-sheet core" evidence="3">
    <location>
        <begin position="202"/>
        <end position="297"/>
    </location>
</feature>
<evidence type="ECO:0000256" key="1">
    <source>
        <dbReference type="SAM" id="Coils"/>
    </source>
</evidence>
<keyword evidence="2" id="KW-0472">Membrane</keyword>
<protein>
    <submittedName>
        <fullName evidence="4">M23 family metallopeptidase</fullName>
    </submittedName>
</protein>
<dbReference type="FunFam" id="2.70.70.10:FF:000006">
    <property type="entry name" value="M23 family peptidase"/>
    <property type="match status" value="1"/>
</dbReference>
<keyword evidence="2" id="KW-0812">Transmembrane</keyword>
<gene>
    <name evidence="4" type="ORF">K4G66_02855</name>
</gene>
<organism evidence="4">
    <name type="scientific">Roseihalotalea indica</name>
    <dbReference type="NCBI Taxonomy" id="2867963"/>
    <lineage>
        <taxon>Bacteria</taxon>
        <taxon>Pseudomonadati</taxon>
        <taxon>Bacteroidota</taxon>
        <taxon>Cytophagia</taxon>
        <taxon>Cytophagales</taxon>
        <taxon>Catalimonadaceae</taxon>
        <taxon>Roseihalotalea</taxon>
    </lineage>
</organism>
<reference evidence="4" key="1">
    <citation type="journal article" date="2023" name="Comput. Struct. Biotechnol. J.">
        <title>Discovery of a novel marine Bacteroidetes with a rich repertoire of carbohydrate-active enzymes.</title>
        <authorList>
            <person name="Chen B."/>
            <person name="Liu G."/>
            <person name="Chen Q."/>
            <person name="Wang H."/>
            <person name="Liu L."/>
            <person name="Tang K."/>
        </authorList>
    </citation>
    <scope>NUCLEOTIDE SEQUENCE</scope>
    <source>
        <strain evidence="4">TK19036</strain>
    </source>
</reference>
<name>A0AA49JES0_9BACT</name>
<dbReference type="SUPFAM" id="SSF51261">
    <property type="entry name" value="Duplicated hybrid motif"/>
    <property type="match status" value="1"/>
</dbReference>
<dbReference type="PANTHER" id="PTHR21666">
    <property type="entry name" value="PEPTIDASE-RELATED"/>
    <property type="match status" value="1"/>
</dbReference>
<sequence length="324" mass="37214">MSKIKYYYDTETCKYERVKVNRWDVLLNISGFIVLVLVAGICLVIVFDTYFESPKAARLKKENEELEFYYDMLNKDMERANDMLSSLQERDNNVYRTIFEAEPIPLSVRNAGVGGVDRYKEILENGLHREEVIVNTFQRIDQLKRQLYIQTKSYDDLLGMAEDKSEILASIPAIQPVSNTELRRLASGFGMRVHPIYKVKMMHPGIDFSAPQGTPIYATGSGKVSQIKNSFTGYGKQVIIDHGYGYMTRYAHMQEYNVKVGQTVERGQCIGYVGNTGTSTAPHLHYEVFKDDERVNPIHYFYQDITAEEYEILVQLASIENQSL</sequence>
<dbReference type="PANTHER" id="PTHR21666:SF286">
    <property type="entry name" value="LIPOPROTEIN NLPD"/>
    <property type="match status" value="1"/>
</dbReference>
<evidence type="ECO:0000313" key="4">
    <source>
        <dbReference type="EMBL" id="WKN37646.1"/>
    </source>
</evidence>
<proteinExistence type="predicted"/>
<evidence type="ECO:0000256" key="2">
    <source>
        <dbReference type="SAM" id="Phobius"/>
    </source>
</evidence>
<dbReference type="Pfam" id="PF01551">
    <property type="entry name" value="Peptidase_M23"/>
    <property type="match status" value="1"/>
</dbReference>
<dbReference type="AlphaFoldDB" id="A0AA49JES0"/>
<keyword evidence="1" id="KW-0175">Coiled coil</keyword>
<reference evidence="4" key="2">
    <citation type="journal article" date="2024" name="Antonie Van Leeuwenhoek">
        <title>Roseihalotalea indica gen. nov., sp. nov., a halophilic Bacteroidetes from mesopelagic Southwest Indian Ocean with higher carbohydrate metabolic potential.</title>
        <authorList>
            <person name="Chen B."/>
            <person name="Zhang M."/>
            <person name="Lin D."/>
            <person name="Ye J."/>
            <person name="Tang K."/>
        </authorList>
    </citation>
    <scope>NUCLEOTIDE SEQUENCE</scope>
    <source>
        <strain evidence="4">TK19036</strain>
    </source>
</reference>
<evidence type="ECO:0000259" key="3">
    <source>
        <dbReference type="Pfam" id="PF01551"/>
    </source>
</evidence>
<dbReference type="EMBL" id="CP120682">
    <property type="protein sequence ID" value="WKN37646.1"/>
    <property type="molecule type" value="Genomic_DNA"/>
</dbReference>
<dbReference type="GO" id="GO:0004222">
    <property type="term" value="F:metalloendopeptidase activity"/>
    <property type="evidence" value="ECO:0007669"/>
    <property type="project" value="TreeGrafter"/>
</dbReference>
<accession>A0AA49JES0</accession>
<dbReference type="InterPro" id="IPR011055">
    <property type="entry name" value="Dup_hybrid_motif"/>
</dbReference>
<dbReference type="InterPro" id="IPR016047">
    <property type="entry name" value="M23ase_b-sheet_dom"/>
</dbReference>
<feature type="coiled-coil region" evidence="1">
    <location>
        <begin position="56"/>
        <end position="90"/>
    </location>
</feature>